<dbReference type="AlphaFoldDB" id="V6S918"/>
<name>V6S918_9FLAO</name>
<accession>V6S918</accession>
<keyword evidence="2" id="KW-1185">Reference proteome</keyword>
<gene>
    <name evidence="1" type="ORF">FLJC2902T_32360</name>
</gene>
<dbReference type="eggNOG" id="ENOG5030ZDW">
    <property type="taxonomic scope" value="Bacteria"/>
</dbReference>
<proteinExistence type="predicted"/>
<dbReference type="PATRIC" id="fig|1341181.4.peg.3173"/>
<evidence type="ECO:0000313" key="1">
    <source>
        <dbReference type="EMBL" id="ESU22944.1"/>
    </source>
</evidence>
<dbReference type="EMBL" id="AVGG01000048">
    <property type="protein sequence ID" value="ESU22944.1"/>
    <property type="molecule type" value="Genomic_DNA"/>
</dbReference>
<dbReference type="Proteomes" id="UP000018004">
    <property type="component" value="Unassembled WGS sequence"/>
</dbReference>
<sequence length="37" mass="4411">MPVGIFITDVYKYTEKIERKNLNSKKKMQTLTFTDKT</sequence>
<reference evidence="1 2" key="1">
    <citation type="submission" date="2013-08" db="EMBL/GenBank/DDBJ databases">
        <title>Flavobacterium limnosediminis JC2902 genome sequencing.</title>
        <authorList>
            <person name="Lee K."/>
            <person name="Yi H."/>
            <person name="Park S."/>
            <person name="Chun J."/>
        </authorList>
    </citation>
    <scope>NUCLEOTIDE SEQUENCE [LARGE SCALE GENOMIC DNA]</scope>
    <source>
        <strain evidence="1 2">JC2902</strain>
    </source>
</reference>
<organism evidence="1 2">
    <name type="scientific">Flavobacterium limnosediminis JC2902</name>
    <dbReference type="NCBI Taxonomy" id="1341181"/>
    <lineage>
        <taxon>Bacteria</taxon>
        <taxon>Pseudomonadati</taxon>
        <taxon>Bacteroidota</taxon>
        <taxon>Flavobacteriia</taxon>
        <taxon>Flavobacteriales</taxon>
        <taxon>Flavobacteriaceae</taxon>
        <taxon>Flavobacterium</taxon>
    </lineage>
</organism>
<evidence type="ECO:0000313" key="2">
    <source>
        <dbReference type="Proteomes" id="UP000018004"/>
    </source>
</evidence>
<comment type="caution">
    <text evidence="1">The sequence shown here is derived from an EMBL/GenBank/DDBJ whole genome shotgun (WGS) entry which is preliminary data.</text>
</comment>
<protein>
    <submittedName>
        <fullName evidence="1">Uncharacterized protein</fullName>
    </submittedName>
</protein>